<keyword evidence="3" id="KW-1185">Reference proteome</keyword>
<dbReference type="AlphaFoldDB" id="A0A166J386"/>
<feature type="region of interest" description="Disordered" evidence="1">
    <location>
        <begin position="1"/>
        <end position="25"/>
    </location>
</feature>
<evidence type="ECO:0000256" key="1">
    <source>
        <dbReference type="SAM" id="MobiDB-lite"/>
    </source>
</evidence>
<gene>
    <name evidence="2" type="ORF">FIBSPDRAFT_861730</name>
</gene>
<protein>
    <submittedName>
        <fullName evidence="2">Uncharacterized protein</fullName>
    </submittedName>
</protein>
<evidence type="ECO:0000313" key="3">
    <source>
        <dbReference type="Proteomes" id="UP000076532"/>
    </source>
</evidence>
<feature type="compositionally biased region" description="Polar residues" evidence="1">
    <location>
        <begin position="8"/>
        <end position="25"/>
    </location>
</feature>
<sequence>MQPLPCNIASSSSSHPYNHITASTSPDTTYWPICFHEARVPMVPRMLCIGHVKAYGVSEICLMDDQHVDQQNGCEECSYCSCAFSEIKYSI</sequence>
<organism evidence="2 3">
    <name type="scientific">Athelia psychrophila</name>
    <dbReference type="NCBI Taxonomy" id="1759441"/>
    <lineage>
        <taxon>Eukaryota</taxon>
        <taxon>Fungi</taxon>
        <taxon>Dikarya</taxon>
        <taxon>Basidiomycota</taxon>
        <taxon>Agaricomycotina</taxon>
        <taxon>Agaricomycetes</taxon>
        <taxon>Agaricomycetidae</taxon>
        <taxon>Atheliales</taxon>
        <taxon>Atheliaceae</taxon>
        <taxon>Athelia</taxon>
    </lineage>
</organism>
<reference evidence="2 3" key="1">
    <citation type="journal article" date="2016" name="Mol. Biol. Evol.">
        <title>Comparative Genomics of Early-Diverging Mushroom-Forming Fungi Provides Insights into the Origins of Lignocellulose Decay Capabilities.</title>
        <authorList>
            <person name="Nagy L.G."/>
            <person name="Riley R."/>
            <person name="Tritt A."/>
            <person name="Adam C."/>
            <person name="Daum C."/>
            <person name="Floudas D."/>
            <person name="Sun H."/>
            <person name="Yadav J.S."/>
            <person name="Pangilinan J."/>
            <person name="Larsson K.H."/>
            <person name="Matsuura K."/>
            <person name="Barry K."/>
            <person name="Labutti K."/>
            <person name="Kuo R."/>
            <person name="Ohm R.A."/>
            <person name="Bhattacharya S.S."/>
            <person name="Shirouzu T."/>
            <person name="Yoshinaga Y."/>
            <person name="Martin F.M."/>
            <person name="Grigoriev I.V."/>
            <person name="Hibbett D.S."/>
        </authorList>
    </citation>
    <scope>NUCLEOTIDE SEQUENCE [LARGE SCALE GENOMIC DNA]</scope>
    <source>
        <strain evidence="2 3">CBS 109695</strain>
    </source>
</reference>
<name>A0A166J386_9AGAM</name>
<dbReference type="Proteomes" id="UP000076532">
    <property type="component" value="Unassembled WGS sequence"/>
</dbReference>
<dbReference type="EMBL" id="KV417555">
    <property type="protein sequence ID" value="KZP20454.1"/>
    <property type="molecule type" value="Genomic_DNA"/>
</dbReference>
<proteinExistence type="predicted"/>
<accession>A0A166J386</accession>
<evidence type="ECO:0000313" key="2">
    <source>
        <dbReference type="EMBL" id="KZP20454.1"/>
    </source>
</evidence>